<dbReference type="RefSeq" id="XP_001223564.1">
    <property type="nucleotide sequence ID" value="XM_001223563.1"/>
</dbReference>
<evidence type="ECO:0008006" key="9">
    <source>
        <dbReference type="Google" id="ProtNLM"/>
    </source>
</evidence>
<dbReference type="HOGENOM" id="CLU_1294247_0_0_1"/>
<dbReference type="VEuPathDB" id="FungiDB:CHGG_04350"/>
<protein>
    <recommendedName>
        <fullName evidence="9">Mid2 domain-containing protein</fullName>
    </recommendedName>
</protein>
<proteinExistence type="predicted"/>
<dbReference type="GO" id="GO:0071944">
    <property type="term" value="C:cell periphery"/>
    <property type="evidence" value="ECO:0007669"/>
    <property type="project" value="UniProtKB-ARBA"/>
</dbReference>
<feature type="compositionally biased region" description="Low complexity" evidence="5">
    <location>
        <begin position="33"/>
        <end position="80"/>
    </location>
</feature>
<keyword evidence="3 6" id="KW-1133">Transmembrane helix</keyword>
<dbReference type="GO" id="GO:0016020">
    <property type="term" value="C:membrane"/>
    <property type="evidence" value="ECO:0007669"/>
    <property type="project" value="UniProtKB-SubCell"/>
</dbReference>
<dbReference type="AlphaFoldDB" id="Q2H1J6"/>
<dbReference type="OrthoDB" id="5215637at2759"/>
<dbReference type="GeneID" id="4392179"/>
<dbReference type="InParanoid" id="Q2H1J6"/>
<evidence type="ECO:0000256" key="6">
    <source>
        <dbReference type="SAM" id="Phobius"/>
    </source>
</evidence>
<dbReference type="PANTHER" id="PTHR15549:SF26">
    <property type="entry name" value="AXIAL BUDDING PATTERN PROTEIN 2-RELATED"/>
    <property type="match status" value="1"/>
</dbReference>
<evidence type="ECO:0000313" key="8">
    <source>
        <dbReference type="Proteomes" id="UP000001056"/>
    </source>
</evidence>
<feature type="region of interest" description="Disordered" evidence="5">
    <location>
        <begin position="27"/>
        <end position="96"/>
    </location>
</feature>
<sequence length="213" mass="22019">MCQATGEELVQAGASEFVRGTPSAITTIGVAPSSTSSSSTSTAVESSSITSDPSSSTTSEPDSTSQDSSTSTTPGQSDSGSEFETPAPNDDTSSGSTNIGAIVGGAVGGAVVVILAGLGGWLLARKRWANSGNGANGTQGNGNGNATSYGDHNDHDYARSYGNATSRIKHIIMYRHRQEGGVRRRRAVLTSWDCRRPGSAPVDTRWKCPWTFP</sequence>
<evidence type="ECO:0000256" key="2">
    <source>
        <dbReference type="ARBA" id="ARBA00022692"/>
    </source>
</evidence>
<keyword evidence="8" id="KW-1185">Reference proteome</keyword>
<dbReference type="PANTHER" id="PTHR15549">
    <property type="entry name" value="PAIRED IMMUNOGLOBULIN-LIKE TYPE 2 RECEPTOR"/>
    <property type="match status" value="1"/>
</dbReference>
<keyword evidence="2 6" id="KW-0812">Transmembrane</keyword>
<comment type="subcellular location">
    <subcellularLocation>
        <location evidence="1">Membrane</location>
        <topology evidence="1">Single-pass membrane protein</topology>
    </subcellularLocation>
</comment>
<organism evidence="7 8">
    <name type="scientific">Chaetomium globosum (strain ATCC 6205 / CBS 148.51 / DSM 1962 / NBRC 6347 / NRRL 1970)</name>
    <name type="common">Soil fungus</name>
    <dbReference type="NCBI Taxonomy" id="306901"/>
    <lineage>
        <taxon>Eukaryota</taxon>
        <taxon>Fungi</taxon>
        <taxon>Dikarya</taxon>
        <taxon>Ascomycota</taxon>
        <taxon>Pezizomycotina</taxon>
        <taxon>Sordariomycetes</taxon>
        <taxon>Sordariomycetidae</taxon>
        <taxon>Sordariales</taxon>
        <taxon>Chaetomiaceae</taxon>
        <taxon>Chaetomium</taxon>
    </lineage>
</organism>
<evidence type="ECO:0000256" key="3">
    <source>
        <dbReference type="ARBA" id="ARBA00022989"/>
    </source>
</evidence>
<keyword evidence="4 6" id="KW-0472">Membrane</keyword>
<dbReference type="Proteomes" id="UP000001056">
    <property type="component" value="Unassembled WGS sequence"/>
</dbReference>
<name>Q2H1J6_CHAGB</name>
<gene>
    <name evidence="7" type="ORF">CHGG_04350</name>
</gene>
<dbReference type="InterPro" id="IPR051694">
    <property type="entry name" value="Immunoregulatory_rcpt-like"/>
</dbReference>
<evidence type="ECO:0000313" key="7">
    <source>
        <dbReference type="EMBL" id="EAQ87731.1"/>
    </source>
</evidence>
<evidence type="ECO:0000256" key="4">
    <source>
        <dbReference type="ARBA" id="ARBA00023136"/>
    </source>
</evidence>
<accession>Q2H1J6</accession>
<reference evidence="8" key="1">
    <citation type="journal article" date="2015" name="Genome Announc.">
        <title>Draft genome sequence of the cellulolytic fungus Chaetomium globosum.</title>
        <authorList>
            <person name="Cuomo C.A."/>
            <person name="Untereiner W.A."/>
            <person name="Ma L.-J."/>
            <person name="Grabherr M."/>
            <person name="Birren B.W."/>
        </authorList>
    </citation>
    <scope>NUCLEOTIDE SEQUENCE [LARGE SCALE GENOMIC DNA]</scope>
    <source>
        <strain evidence="8">ATCC 6205 / CBS 148.51 / DSM 1962 / NBRC 6347 / NRRL 1970</strain>
    </source>
</reference>
<feature type="transmembrane region" description="Helical" evidence="6">
    <location>
        <begin position="99"/>
        <end position="124"/>
    </location>
</feature>
<evidence type="ECO:0000256" key="1">
    <source>
        <dbReference type="ARBA" id="ARBA00004167"/>
    </source>
</evidence>
<dbReference type="EMBL" id="CH408032">
    <property type="protein sequence ID" value="EAQ87731.1"/>
    <property type="molecule type" value="Genomic_DNA"/>
</dbReference>
<evidence type="ECO:0000256" key="5">
    <source>
        <dbReference type="SAM" id="MobiDB-lite"/>
    </source>
</evidence>